<accession>A0ACC0V099</accession>
<reference evidence="1" key="1">
    <citation type="submission" date="2022-10" db="EMBL/GenBank/DDBJ databases">
        <title>Complete Genome of Trichothecium roseum strain YXFP-22015, a Plant Pathogen Isolated from Citrus.</title>
        <authorList>
            <person name="Wang Y."/>
            <person name="Zhu L."/>
        </authorList>
    </citation>
    <scope>NUCLEOTIDE SEQUENCE</scope>
    <source>
        <strain evidence="1">YXFP-22015</strain>
    </source>
</reference>
<evidence type="ECO:0000313" key="2">
    <source>
        <dbReference type="Proteomes" id="UP001163324"/>
    </source>
</evidence>
<protein>
    <submittedName>
        <fullName evidence="1">Uncharacterized protein</fullName>
    </submittedName>
</protein>
<evidence type="ECO:0000313" key="1">
    <source>
        <dbReference type="EMBL" id="KAI9899844.1"/>
    </source>
</evidence>
<comment type="caution">
    <text evidence="1">The sequence shown here is derived from an EMBL/GenBank/DDBJ whole genome shotgun (WGS) entry which is preliminary data.</text>
</comment>
<proteinExistence type="predicted"/>
<dbReference type="Proteomes" id="UP001163324">
    <property type="component" value="Chromosome 4"/>
</dbReference>
<organism evidence="1 2">
    <name type="scientific">Trichothecium roseum</name>
    <dbReference type="NCBI Taxonomy" id="47278"/>
    <lineage>
        <taxon>Eukaryota</taxon>
        <taxon>Fungi</taxon>
        <taxon>Dikarya</taxon>
        <taxon>Ascomycota</taxon>
        <taxon>Pezizomycotina</taxon>
        <taxon>Sordariomycetes</taxon>
        <taxon>Hypocreomycetidae</taxon>
        <taxon>Hypocreales</taxon>
        <taxon>Hypocreales incertae sedis</taxon>
        <taxon>Trichothecium</taxon>
    </lineage>
</organism>
<gene>
    <name evidence="1" type="ORF">N3K66_004106</name>
</gene>
<keyword evidence="2" id="KW-1185">Reference proteome</keyword>
<name>A0ACC0V099_9HYPO</name>
<dbReference type="EMBL" id="CM047943">
    <property type="protein sequence ID" value="KAI9899844.1"/>
    <property type="molecule type" value="Genomic_DNA"/>
</dbReference>
<sequence>MTRIQSLAVLAGSAIAVQGHFTFIRLAHNGEWKAPTQYIRNKTEPFEELTTPNTNVNTRLYNFPTFISDYPESVRCGRDNMAHAAGTEVLSVKAGDTIEVAHTRNSPDYWADDQWYGCPDDRGSCNPQTGFMDFNHPGPIVAHLSKTPEGVDVHDYDGSGEWTKIYSLGLEVMEDSSVRWRAYNYRGLPERFIFTIPEETPAGDYLLRMDLVVPGLWEPPIYTADDPQLYATCAHLSVASDAAGSLPEGIKIPEGFYTTEPGMRTSLNMSRQESLDEGYVNPGGLLWNGVESVEDDPTVLGRLG</sequence>